<comment type="subcellular location">
    <subcellularLocation>
        <location evidence="1">Cell inner membrane</location>
        <topology evidence="1">Peripheral membrane protein</topology>
    </subcellularLocation>
</comment>
<feature type="domain" description="ABC transporter" evidence="10">
    <location>
        <begin position="2"/>
        <end position="226"/>
    </location>
</feature>
<evidence type="ECO:0000256" key="7">
    <source>
        <dbReference type="ARBA" id="ARBA00022840"/>
    </source>
</evidence>
<dbReference type="RefSeq" id="WP_047880826.1">
    <property type="nucleotide sequence ID" value="NZ_LDOT01000039.1"/>
</dbReference>
<evidence type="ECO:0000256" key="6">
    <source>
        <dbReference type="ARBA" id="ARBA00022741"/>
    </source>
</evidence>
<keyword evidence="8" id="KW-1278">Translocase</keyword>
<reference evidence="11 12" key="1">
    <citation type="submission" date="2015-05" db="EMBL/GenBank/DDBJ databases">
        <title>Photobacterium galathea sp. nov.</title>
        <authorList>
            <person name="Machado H."/>
            <person name="Gram L."/>
        </authorList>
    </citation>
    <scope>NUCLEOTIDE SEQUENCE [LARGE SCALE GENOMIC DNA]</scope>
    <source>
        <strain evidence="11 12">CGMCC 1.12159</strain>
    </source>
</reference>
<dbReference type="GO" id="GO:0005524">
    <property type="term" value="F:ATP binding"/>
    <property type="evidence" value="ECO:0007669"/>
    <property type="project" value="UniProtKB-KW"/>
</dbReference>
<dbReference type="AlphaFoldDB" id="A0A0J1JM02"/>
<dbReference type="SUPFAM" id="SSF52540">
    <property type="entry name" value="P-loop containing nucleoside triphosphate hydrolases"/>
    <property type="match status" value="1"/>
</dbReference>
<dbReference type="PATRIC" id="fig|1195763.3.peg.4445"/>
<dbReference type="STRING" id="1195763.ABT56_20720"/>
<dbReference type="OrthoDB" id="9784450at2"/>
<dbReference type="SMART" id="SM00382">
    <property type="entry name" value="AAA"/>
    <property type="match status" value="1"/>
</dbReference>
<keyword evidence="9" id="KW-0472">Membrane</keyword>
<dbReference type="EMBL" id="LDOT01000039">
    <property type="protein sequence ID" value="KLV03177.1"/>
    <property type="molecule type" value="Genomic_DNA"/>
</dbReference>
<protein>
    <recommendedName>
        <fullName evidence="10">ABC transporter domain-containing protein</fullName>
    </recommendedName>
</protein>
<evidence type="ECO:0000259" key="10">
    <source>
        <dbReference type="PROSITE" id="PS50893"/>
    </source>
</evidence>
<gene>
    <name evidence="11" type="ORF">ABT56_20720</name>
</gene>
<dbReference type="InterPro" id="IPR003439">
    <property type="entry name" value="ABC_transporter-like_ATP-bd"/>
</dbReference>
<evidence type="ECO:0000256" key="5">
    <source>
        <dbReference type="ARBA" id="ARBA00022519"/>
    </source>
</evidence>
<evidence type="ECO:0000313" key="11">
    <source>
        <dbReference type="EMBL" id="KLV03177.1"/>
    </source>
</evidence>
<evidence type="ECO:0000256" key="9">
    <source>
        <dbReference type="ARBA" id="ARBA00023136"/>
    </source>
</evidence>
<sequence>MLHVNQLAIAANNGGTYLLHPLSFTLAQGEIVGVIGESGSGKSLLAHAMLGHAPKGYRLQGDIQGVGSVALSAQSASVFDPLKSVRQHLSRWLLRSSCQEESTASHHRWSTLGIDPEIAGSYRHQLSGGMGKRACLAQALVQSTSYILADEPCAGLDEVGAQRTYRQLRDKADSEHLGLLIISHNLRQLLTWADRILVLRHGQLVDVTTPAAIRRGDCAPYSRALWEALPENWGESHVDAA</sequence>
<dbReference type="InterPro" id="IPR003593">
    <property type="entry name" value="AAA+_ATPase"/>
</dbReference>
<name>A0A0J1JM02_9GAMM</name>
<keyword evidence="7" id="KW-0067">ATP-binding</keyword>
<accession>A0A0J1JM02</accession>
<dbReference type="InterPro" id="IPR050388">
    <property type="entry name" value="ABC_Ni/Peptide_Import"/>
</dbReference>
<dbReference type="PROSITE" id="PS50893">
    <property type="entry name" value="ABC_TRANSPORTER_2"/>
    <property type="match status" value="1"/>
</dbReference>
<evidence type="ECO:0000256" key="8">
    <source>
        <dbReference type="ARBA" id="ARBA00022967"/>
    </source>
</evidence>
<dbReference type="Pfam" id="PF00005">
    <property type="entry name" value="ABC_tran"/>
    <property type="match status" value="1"/>
</dbReference>
<evidence type="ECO:0000313" key="12">
    <source>
        <dbReference type="Proteomes" id="UP000036097"/>
    </source>
</evidence>
<keyword evidence="3" id="KW-0813">Transport</keyword>
<dbReference type="GO" id="GO:0005886">
    <property type="term" value="C:plasma membrane"/>
    <property type="evidence" value="ECO:0007669"/>
    <property type="project" value="UniProtKB-SubCell"/>
</dbReference>
<organism evidence="11 12">
    <name type="scientific">Photobacterium aquae</name>
    <dbReference type="NCBI Taxonomy" id="1195763"/>
    <lineage>
        <taxon>Bacteria</taxon>
        <taxon>Pseudomonadati</taxon>
        <taxon>Pseudomonadota</taxon>
        <taxon>Gammaproteobacteria</taxon>
        <taxon>Vibrionales</taxon>
        <taxon>Vibrionaceae</taxon>
        <taxon>Photobacterium</taxon>
    </lineage>
</organism>
<dbReference type="InterPro" id="IPR027417">
    <property type="entry name" value="P-loop_NTPase"/>
</dbReference>
<keyword evidence="12" id="KW-1185">Reference proteome</keyword>
<dbReference type="PANTHER" id="PTHR43297">
    <property type="entry name" value="OLIGOPEPTIDE TRANSPORT ATP-BINDING PROTEIN APPD"/>
    <property type="match status" value="1"/>
</dbReference>
<evidence type="ECO:0000256" key="4">
    <source>
        <dbReference type="ARBA" id="ARBA00022475"/>
    </source>
</evidence>
<keyword evidence="6" id="KW-0547">Nucleotide-binding</keyword>
<dbReference type="Proteomes" id="UP000036097">
    <property type="component" value="Unassembled WGS sequence"/>
</dbReference>
<keyword evidence="5" id="KW-0997">Cell inner membrane</keyword>
<dbReference type="GO" id="GO:0016887">
    <property type="term" value="F:ATP hydrolysis activity"/>
    <property type="evidence" value="ECO:0007669"/>
    <property type="project" value="InterPro"/>
</dbReference>
<evidence type="ECO:0000256" key="2">
    <source>
        <dbReference type="ARBA" id="ARBA00005417"/>
    </source>
</evidence>
<comment type="caution">
    <text evidence="11">The sequence shown here is derived from an EMBL/GenBank/DDBJ whole genome shotgun (WGS) entry which is preliminary data.</text>
</comment>
<comment type="similarity">
    <text evidence="2">Belongs to the ABC transporter superfamily.</text>
</comment>
<dbReference type="Gene3D" id="3.40.50.300">
    <property type="entry name" value="P-loop containing nucleotide triphosphate hydrolases"/>
    <property type="match status" value="1"/>
</dbReference>
<keyword evidence="4" id="KW-1003">Cell membrane</keyword>
<evidence type="ECO:0000256" key="1">
    <source>
        <dbReference type="ARBA" id="ARBA00004417"/>
    </source>
</evidence>
<evidence type="ECO:0000256" key="3">
    <source>
        <dbReference type="ARBA" id="ARBA00022448"/>
    </source>
</evidence>
<dbReference type="PANTHER" id="PTHR43297:SF14">
    <property type="entry name" value="ATPASE AAA-TYPE CORE DOMAIN-CONTAINING PROTEIN"/>
    <property type="match status" value="1"/>
</dbReference>
<proteinExistence type="inferred from homology"/>